<dbReference type="InterPro" id="IPR036907">
    <property type="entry name" value="5'-Nucleotdase_C_sf"/>
</dbReference>
<dbReference type="GO" id="GO:0030288">
    <property type="term" value="C:outer membrane-bounded periplasmic space"/>
    <property type="evidence" value="ECO:0007669"/>
    <property type="project" value="TreeGrafter"/>
</dbReference>
<dbReference type="RefSeq" id="WP_145426095.1">
    <property type="nucleotide sequence ID" value="NZ_VEGW01000002.1"/>
</dbReference>
<evidence type="ECO:0000256" key="2">
    <source>
        <dbReference type="RuleBase" id="RU362119"/>
    </source>
</evidence>
<dbReference type="PROSITE" id="PS00786">
    <property type="entry name" value="5_NUCLEOTIDASE_2"/>
    <property type="match status" value="1"/>
</dbReference>
<dbReference type="InterPro" id="IPR006146">
    <property type="entry name" value="5'-Nucleotdase_CS"/>
</dbReference>
<sequence length="513" mass="57742">MTQLSFYIVSDVHGYIFPTDFSQTNQQLPMGLLYANQLIEQSSKNDDIYFKIDNGDFLQGSPLCNYLVSEIHTSKPLTAIYNRLNFDLGTIGNHEFNYGLPYLKDTLHDLNHPVLCANILDSKQQPLTGEDVHYIEKEGLTIGVIGLTTQYIPNWEQPHHIEGLTFKSAIETLTQLLPNVREKADIVVVSYHGGFECDIDTEEPTEDLTGENEASEILRRFHESIDVLITGHQHRDIATVKYETAVIQPGTRATQIGKVTLTIDDNNQIIDTQSELLPVVGDSEFSLLPEDSKLLTHLEDWLDTEITTLPEPMLVEDQFEARIKPHPLINLINVMLLEKSGADIASTALFDSAAGFNKRITMRDIINNYPFPNTFQVLKLTGAGIKDALEKSASYFTLNDKNEITINDAFLYPKPQHFNYDMYGGITYTIHVREPIGQRVTDIKVGNEPLISDKTYTICVNNYRAVGGGNYDMFAEAPVVKDIQEEGSQILIDFVTNGDLHNIPQVVNFKVKQ</sequence>
<evidence type="ECO:0000259" key="4">
    <source>
        <dbReference type="Pfam" id="PF02872"/>
    </source>
</evidence>
<dbReference type="Gene3D" id="3.60.21.10">
    <property type="match status" value="1"/>
</dbReference>
<dbReference type="SUPFAM" id="SSF55816">
    <property type="entry name" value="5'-nucleotidase (syn. UDP-sugar hydrolase), C-terminal domain"/>
    <property type="match status" value="1"/>
</dbReference>
<reference evidence="5 6" key="1">
    <citation type="submission" date="2017-12" db="EMBL/GenBank/DDBJ databases">
        <title>FDA dAtabase for Regulatory Grade micrObial Sequences (FDA-ARGOS): Supporting development and validation of Infectious Disease Dx tests.</title>
        <authorList>
            <person name="Hoffmann M."/>
            <person name="Allard M."/>
            <person name="Evans P."/>
            <person name="Brown E."/>
            <person name="Tallon L."/>
            <person name="Sadzewicz L."/>
            <person name="Sengamalay N."/>
            <person name="Ott S."/>
            <person name="Godinez A."/>
            <person name="Nagaraj S."/>
            <person name="Vavikolanu K."/>
            <person name="Aluvathingal J."/>
            <person name="Nadendla S."/>
            <person name="Sichtig H."/>
        </authorList>
    </citation>
    <scope>NUCLEOTIDE SEQUENCE [LARGE SCALE GENOMIC DNA]</scope>
    <source>
        <strain evidence="5 6">FDAARGOS_148</strain>
    </source>
</reference>
<dbReference type="Pfam" id="PF02872">
    <property type="entry name" value="5_nucleotid_C"/>
    <property type="match status" value="1"/>
</dbReference>
<dbReference type="InterPro" id="IPR008334">
    <property type="entry name" value="5'-Nucleotdase_C"/>
</dbReference>
<dbReference type="Proteomes" id="UP000053523">
    <property type="component" value="Unassembled WGS sequence"/>
</dbReference>
<keyword evidence="2" id="KW-0378">Hydrolase</keyword>
<gene>
    <name evidence="5" type="ORF">AL503_001505</name>
</gene>
<dbReference type="GO" id="GO:0009166">
    <property type="term" value="P:nucleotide catabolic process"/>
    <property type="evidence" value="ECO:0007669"/>
    <property type="project" value="InterPro"/>
</dbReference>
<comment type="similarity">
    <text evidence="2">Belongs to the 5'-nucleotidase family.</text>
</comment>
<dbReference type="Gene3D" id="3.90.780.10">
    <property type="entry name" value="5'-Nucleotidase, C-terminal domain"/>
    <property type="match status" value="1"/>
</dbReference>
<accession>A0A2K0AYA6</accession>
<dbReference type="EMBL" id="LORN02000006">
    <property type="protein sequence ID" value="PNN29990.1"/>
    <property type="molecule type" value="Genomic_DNA"/>
</dbReference>
<dbReference type="GO" id="GO:0046872">
    <property type="term" value="F:metal ion binding"/>
    <property type="evidence" value="ECO:0007669"/>
    <property type="project" value="InterPro"/>
</dbReference>
<evidence type="ECO:0000256" key="1">
    <source>
        <dbReference type="ARBA" id="ARBA00022729"/>
    </source>
</evidence>
<proteinExistence type="inferred from homology"/>
<dbReference type="PANTHER" id="PTHR11575:SF6">
    <property type="entry name" value="2',3'-CYCLIC-NUCLEOTIDE 2'-PHOSPHODIESTERASE_3'-NUCLEOTIDASE"/>
    <property type="match status" value="1"/>
</dbReference>
<comment type="caution">
    <text evidence="5">The sequence shown here is derived from an EMBL/GenBank/DDBJ whole genome shotgun (WGS) entry which is preliminary data.</text>
</comment>
<organism evidence="5 6">
    <name type="scientific">Staphylococcus haemolyticus</name>
    <dbReference type="NCBI Taxonomy" id="1283"/>
    <lineage>
        <taxon>Bacteria</taxon>
        <taxon>Bacillati</taxon>
        <taxon>Bacillota</taxon>
        <taxon>Bacilli</taxon>
        <taxon>Bacillales</taxon>
        <taxon>Staphylococcaceae</taxon>
        <taxon>Staphylococcus</taxon>
    </lineage>
</organism>
<dbReference type="InterPro" id="IPR006179">
    <property type="entry name" value="5_nucleotidase/apyrase"/>
</dbReference>
<protein>
    <submittedName>
        <fullName evidence="5">Bifunctional metallophosphatase/5'-nucleotidase</fullName>
    </submittedName>
</protein>
<dbReference type="Pfam" id="PF00149">
    <property type="entry name" value="Metallophos"/>
    <property type="match status" value="1"/>
</dbReference>
<name>A0A2K0AYA6_STAHA</name>
<feature type="domain" description="Calcineurin-like phosphoesterase" evidence="3">
    <location>
        <begin position="5"/>
        <end position="235"/>
    </location>
</feature>
<evidence type="ECO:0000259" key="3">
    <source>
        <dbReference type="Pfam" id="PF00149"/>
    </source>
</evidence>
<feature type="domain" description="5'-Nucleotidase C-terminal" evidence="4">
    <location>
        <begin position="318"/>
        <end position="476"/>
    </location>
</feature>
<evidence type="ECO:0000313" key="6">
    <source>
        <dbReference type="Proteomes" id="UP000053523"/>
    </source>
</evidence>
<dbReference type="PRINTS" id="PR01607">
    <property type="entry name" value="APYRASEFAMLY"/>
</dbReference>
<dbReference type="PANTHER" id="PTHR11575">
    <property type="entry name" value="5'-NUCLEOTIDASE-RELATED"/>
    <property type="match status" value="1"/>
</dbReference>
<evidence type="ECO:0000313" key="5">
    <source>
        <dbReference type="EMBL" id="PNN29990.1"/>
    </source>
</evidence>
<keyword evidence="1" id="KW-0732">Signal</keyword>
<keyword evidence="2" id="KW-0547">Nucleotide-binding</keyword>
<dbReference type="AlphaFoldDB" id="A0A2K0AYA6"/>
<dbReference type="GO" id="GO:0016788">
    <property type="term" value="F:hydrolase activity, acting on ester bonds"/>
    <property type="evidence" value="ECO:0007669"/>
    <property type="project" value="InterPro"/>
</dbReference>
<dbReference type="GO" id="GO:0000166">
    <property type="term" value="F:nucleotide binding"/>
    <property type="evidence" value="ECO:0007669"/>
    <property type="project" value="UniProtKB-KW"/>
</dbReference>
<dbReference type="InterPro" id="IPR029052">
    <property type="entry name" value="Metallo-depent_PP-like"/>
</dbReference>
<dbReference type="InterPro" id="IPR004843">
    <property type="entry name" value="Calcineurin-like_PHP"/>
</dbReference>
<dbReference type="SUPFAM" id="SSF56300">
    <property type="entry name" value="Metallo-dependent phosphatases"/>
    <property type="match status" value="1"/>
</dbReference>